<name>A0A8A4TVR3_SULCO</name>
<dbReference type="SMART" id="SM00448">
    <property type="entry name" value="REC"/>
    <property type="match status" value="1"/>
</dbReference>
<dbReference type="InterPro" id="IPR016024">
    <property type="entry name" value="ARM-type_fold"/>
</dbReference>
<evidence type="ECO:0000259" key="4">
    <source>
        <dbReference type="PROSITE" id="PS50110"/>
    </source>
</evidence>
<accession>A0A8A4TVR3</accession>
<proteinExistence type="predicted"/>
<dbReference type="EMBL" id="CP071793">
    <property type="protein sequence ID" value="QTD53072.1"/>
    <property type="molecule type" value="Genomic_DNA"/>
</dbReference>
<dbReference type="CDD" id="cd00156">
    <property type="entry name" value="REC"/>
    <property type="match status" value="1"/>
</dbReference>
<dbReference type="InterPro" id="IPR050595">
    <property type="entry name" value="Bact_response_regulator"/>
</dbReference>
<dbReference type="GO" id="GO:0000160">
    <property type="term" value="P:phosphorelay signal transduction system"/>
    <property type="evidence" value="ECO:0007669"/>
    <property type="project" value="UniProtKB-KW"/>
</dbReference>
<evidence type="ECO:0000256" key="3">
    <source>
        <dbReference type="PROSITE-ProRule" id="PRU00169"/>
    </source>
</evidence>
<dbReference type="InterPro" id="IPR011989">
    <property type="entry name" value="ARM-like"/>
</dbReference>
<dbReference type="InterPro" id="IPR011006">
    <property type="entry name" value="CheY-like_superfamily"/>
</dbReference>
<evidence type="ECO:0000256" key="2">
    <source>
        <dbReference type="ARBA" id="ARBA00023012"/>
    </source>
</evidence>
<evidence type="ECO:0000256" key="1">
    <source>
        <dbReference type="ARBA" id="ARBA00022553"/>
    </source>
</evidence>
<protein>
    <submittedName>
        <fullName evidence="5">Response regulator</fullName>
    </submittedName>
</protein>
<dbReference type="PROSITE" id="PS50110">
    <property type="entry name" value="RESPONSE_REGULATORY"/>
    <property type="match status" value="1"/>
</dbReference>
<keyword evidence="2" id="KW-0902">Two-component regulatory system</keyword>
<dbReference type="PANTHER" id="PTHR44591">
    <property type="entry name" value="STRESS RESPONSE REGULATOR PROTEIN 1"/>
    <property type="match status" value="1"/>
</dbReference>
<dbReference type="SUPFAM" id="SSF48371">
    <property type="entry name" value="ARM repeat"/>
    <property type="match status" value="1"/>
</dbReference>
<feature type="modified residue" description="4-aspartylphosphate" evidence="3">
    <location>
        <position position="809"/>
    </location>
</feature>
<dbReference type="Pfam" id="PF00072">
    <property type="entry name" value="Response_reg"/>
    <property type="match status" value="1"/>
</dbReference>
<dbReference type="InterPro" id="IPR001789">
    <property type="entry name" value="Sig_transdc_resp-reg_receiver"/>
</dbReference>
<keyword evidence="1 3" id="KW-0597">Phosphoprotein</keyword>
<dbReference type="PANTHER" id="PTHR44591:SF14">
    <property type="entry name" value="PROTEIN PILG"/>
    <property type="match status" value="1"/>
</dbReference>
<evidence type="ECO:0000313" key="6">
    <source>
        <dbReference type="Proteomes" id="UP000663929"/>
    </source>
</evidence>
<dbReference type="SUPFAM" id="SSF52172">
    <property type="entry name" value="CheY-like"/>
    <property type="match status" value="1"/>
</dbReference>
<keyword evidence="6" id="KW-1185">Reference proteome</keyword>
<evidence type="ECO:0000313" key="5">
    <source>
        <dbReference type="EMBL" id="QTD53072.1"/>
    </source>
</evidence>
<reference evidence="5" key="1">
    <citation type="submission" date="2021-03" db="EMBL/GenBank/DDBJ databases">
        <title>Acanthopleuribacteraceae sp. M133.</title>
        <authorList>
            <person name="Wang G."/>
        </authorList>
    </citation>
    <scope>NUCLEOTIDE SEQUENCE</scope>
    <source>
        <strain evidence="5">M133</strain>
    </source>
</reference>
<dbReference type="Gene3D" id="3.40.50.2300">
    <property type="match status" value="1"/>
</dbReference>
<dbReference type="Gene3D" id="1.25.10.10">
    <property type="entry name" value="Leucine-rich Repeat Variant"/>
    <property type="match status" value="1"/>
</dbReference>
<organism evidence="5 6">
    <name type="scientific">Sulfidibacter corallicola</name>
    <dbReference type="NCBI Taxonomy" id="2818388"/>
    <lineage>
        <taxon>Bacteria</taxon>
        <taxon>Pseudomonadati</taxon>
        <taxon>Acidobacteriota</taxon>
        <taxon>Holophagae</taxon>
        <taxon>Acanthopleuribacterales</taxon>
        <taxon>Acanthopleuribacteraceae</taxon>
        <taxon>Sulfidibacter</taxon>
    </lineage>
</organism>
<gene>
    <name evidence="5" type="ORF">J3U87_11475</name>
</gene>
<dbReference type="AlphaFoldDB" id="A0A8A4TVR3"/>
<sequence>MLKDSLKTKLLDLYAQGDHKKIGELIKTSLGQLREKTLSSLESLLPEIDGKFRLKLLEILMTDGESDLIPLFIEAIRAEKNMLYAKSQILLFREFQHQEALPALLSLENEIDVDLKSTFQRTLGRLLSRFSEQFYMSEFRSGYGNPRRVKFAADMMLRSPHPDYIPFLNEQILLNDPGFRGEGLRALRELGDSSSIQPMFSLLSKMRSQRDKGVMLGGLVKGEYKGGMRMFEALVKHAGVSWSKEQETQFLENLERGEVSDLLEQVLDGYHLFEDVRRKIRPYLRDILLDRDPGAFEEARTKQALDTYLGALRALMHDNVSSMGSISQREEDDLFIRRIEQYLPLGDPDRDALLISGLSGFHSDESMNLLVEYVNTCEEPELLSLSMDALAHFPATEIPKGVEKYCDQENDAILRRKAMNLLGQWGLGENLIAKSISSSSIAVRVDAIQTAARFKLKNCYSDIKKLLKPNLPDSVLHAALEALRMFDSDQTGRAVRPFINPPHAQKIRLAALETAYKAGGAEGIDAVLKLFQQDNGNKLADLVDPLMMLILAGNITENQDIYLKYKDLFLALFERETNPATRGRILQMFENMEILEEYHIRTLISGLQKLMATFKGQSESEEEYRLRKLAERLENVTKDRNVRTQRDQLLQTLLDNVQKQQGFPKVQALRKLGQNYRSDLVIGNPVGLQRLIQVVSDCLDEGEQTEIRLQAIGVAGKIRHPRLHQQLQKLSATMTGSALNAVRNALNNPVDPVFIKPIHSIFVMDDSRYITKQLSKVLAADGFKVDFENDTAAGLERLGDGAFDLLVLDYIMPDMDGIAFLEEARRREVAPERTLIITSTRNQDELRLFVQVGIDGLILKPFRMEDFLQRIKDLSSPSLKSV</sequence>
<dbReference type="KEGG" id="scor:J3U87_11475"/>
<feature type="domain" description="Response regulatory" evidence="4">
    <location>
        <begin position="760"/>
        <end position="875"/>
    </location>
</feature>
<dbReference type="RefSeq" id="WP_237383170.1">
    <property type="nucleotide sequence ID" value="NZ_CP071793.1"/>
</dbReference>
<dbReference type="Proteomes" id="UP000663929">
    <property type="component" value="Chromosome"/>
</dbReference>